<feature type="region of interest" description="Disordered" evidence="5">
    <location>
        <begin position="413"/>
        <end position="496"/>
    </location>
</feature>
<gene>
    <name evidence="6" type="primary">RAD52</name>
    <name evidence="6" type="ORF">Q9L58_000509</name>
</gene>
<evidence type="ECO:0000256" key="1">
    <source>
        <dbReference type="ARBA" id="ARBA00006638"/>
    </source>
</evidence>
<feature type="compositionally biased region" description="Low complexity" evidence="5">
    <location>
        <begin position="349"/>
        <end position="358"/>
    </location>
</feature>
<dbReference type="PANTHER" id="PTHR12132:SF1">
    <property type="entry name" value="DNA REPAIR PROTEIN RAD52 HOMOLOG"/>
    <property type="match status" value="1"/>
</dbReference>
<comment type="similarity">
    <text evidence="1">Belongs to the RAD52 family.</text>
</comment>
<organism evidence="6 7">
    <name type="scientific">Discina gigas</name>
    <dbReference type="NCBI Taxonomy" id="1032678"/>
    <lineage>
        <taxon>Eukaryota</taxon>
        <taxon>Fungi</taxon>
        <taxon>Dikarya</taxon>
        <taxon>Ascomycota</taxon>
        <taxon>Pezizomycotina</taxon>
        <taxon>Pezizomycetes</taxon>
        <taxon>Pezizales</taxon>
        <taxon>Discinaceae</taxon>
        <taxon>Discina</taxon>
    </lineage>
</organism>
<dbReference type="NCBIfam" id="TIGR00607">
    <property type="entry name" value="rad52"/>
    <property type="match status" value="1"/>
</dbReference>
<feature type="compositionally biased region" description="Polar residues" evidence="5">
    <location>
        <begin position="274"/>
        <end position="293"/>
    </location>
</feature>
<protein>
    <submittedName>
        <fullName evidence="6">DNA repair protein rad52</fullName>
    </submittedName>
</protein>
<feature type="compositionally biased region" description="Polar residues" evidence="5">
    <location>
        <begin position="307"/>
        <end position="321"/>
    </location>
</feature>
<dbReference type="Proteomes" id="UP001447188">
    <property type="component" value="Unassembled WGS sequence"/>
</dbReference>
<evidence type="ECO:0000256" key="3">
    <source>
        <dbReference type="ARBA" id="ARBA00023172"/>
    </source>
</evidence>
<feature type="region of interest" description="Disordered" evidence="5">
    <location>
        <begin position="264"/>
        <end position="361"/>
    </location>
</feature>
<feature type="compositionally biased region" description="Low complexity" evidence="5">
    <location>
        <begin position="294"/>
        <end position="306"/>
    </location>
</feature>
<dbReference type="InterPro" id="IPR004585">
    <property type="entry name" value="DNA_recomb/repair_Rad52"/>
</dbReference>
<keyword evidence="2" id="KW-0227">DNA damage</keyword>
<dbReference type="InterPro" id="IPR041247">
    <property type="entry name" value="Rad52_fam"/>
</dbReference>
<reference evidence="6 7" key="1">
    <citation type="submission" date="2024-02" db="EMBL/GenBank/DDBJ databases">
        <title>Discinaceae phylogenomics.</title>
        <authorList>
            <person name="Dirks A.C."/>
            <person name="James T.Y."/>
        </authorList>
    </citation>
    <scope>NUCLEOTIDE SEQUENCE [LARGE SCALE GENOMIC DNA]</scope>
    <source>
        <strain evidence="6 7">ACD0624</strain>
    </source>
</reference>
<dbReference type="Pfam" id="PF04098">
    <property type="entry name" value="Rad52_Rad22"/>
    <property type="match status" value="1"/>
</dbReference>
<evidence type="ECO:0000256" key="2">
    <source>
        <dbReference type="ARBA" id="ARBA00022763"/>
    </source>
</evidence>
<keyword evidence="7" id="KW-1185">Reference proteome</keyword>
<evidence type="ECO:0000313" key="6">
    <source>
        <dbReference type="EMBL" id="KAL0640538.1"/>
    </source>
</evidence>
<accession>A0ABR3GXK4</accession>
<keyword evidence="3" id="KW-0233">DNA recombination</keyword>
<dbReference type="InterPro" id="IPR007232">
    <property type="entry name" value="Rad52_Rad59_Rad22"/>
</dbReference>
<sequence length="496" mass="53784">MQPGDQHKGLSNPFDETRISAYTATEIATLQAKLDQQLGPEFISSRPGAGGKKIHYLQADKCINLANEVFGFNGWSSTVKAIELDFLDQTKDGKWTIGLSVTVRVTLRDGTFHEDVGYGTMENGKTKAQVFEKAKKEGTTDALKRALRTFGNVLGNCLYDKEYLGKVIKLRAPPIRFEEKRLHRHNGFTGGFTPQIKKEPLVASTNFSNQASRDSMVLNHLKEESPQESSEAFDEYGGDEFEELGIFGGGNSFDDLMPDEVAMDYSDGSLKDPTLNTSTVVTPNSNYGNTSVNPQNFQTPQPQQPQSNTRALTPQGFQGSPTPVRIQPPNNSNGTNFRNMQQSINRGGQPPQQQQPQQSLPSVPMIAAPQLNGGPETPVNPPPLIGFFSGRAVVDMEGEHKLIPDQALAFNPHHQTSIPRSHGIDHSKSSPIPRKGLSGPQGPAGGAYVRPNFENPGLSMNRQIGMPPQARGTGSFRQPGPAAGVKRPAEVTASGG</sequence>
<dbReference type="SUPFAM" id="SSF54768">
    <property type="entry name" value="dsRNA-binding domain-like"/>
    <property type="match status" value="1"/>
</dbReference>
<dbReference type="PANTHER" id="PTHR12132">
    <property type="entry name" value="DNA REPAIR AND RECOMBINATION PROTEIN RAD52, RAD59"/>
    <property type="match status" value="1"/>
</dbReference>
<keyword evidence="4" id="KW-0234">DNA repair</keyword>
<name>A0ABR3GXK4_9PEZI</name>
<feature type="compositionally biased region" description="Polar residues" evidence="5">
    <location>
        <begin position="328"/>
        <end position="346"/>
    </location>
</feature>
<proteinExistence type="inferred from homology"/>
<evidence type="ECO:0000313" key="7">
    <source>
        <dbReference type="Proteomes" id="UP001447188"/>
    </source>
</evidence>
<evidence type="ECO:0000256" key="4">
    <source>
        <dbReference type="ARBA" id="ARBA00023204"/>
    </source>
</evidence>
<evidence type="ECO:0000256" key="5">
    <source>
        <dbReference type="SAM" id="MobiDB-lite"/>
    </source>
</evidence>
<comment type="caution">
    <text evidence="6">The sequence shown here is derived from an EMBL/GenBank/DDBJ whole genome shotgun (WGS) entry which is preliminary data.</text>
</comment>
<dbReference type="InterPro" id="IPR042525">
    <property type="entry name" value="Rad52_Rad59_Rad22_sf"/>
</dbReference>
<dbReference type="Gene3D" id="3.30.390.80">
    <property type="entry name" value="DNA repair protein Rad52/59/22"/>
    <property type="match status" value="1"/>
</dbReference>
<dbReference type="EMBL" id="JBBBZM010000003">
    <property type="protein sequence ID" value="KAL0640538.1"/>
    <property type="molecule type" value="Genomic_DNA"/>
</dbReference>